<evidence type="ECO:0000256" key="1">
    <source>
        <dbReference type="SAM" id="MobiDB-lite"/>
    </source>
</evidence>
<sequence>MNRNQRFINGKSITSYLLSFFKSFDGLEENYLEDFYKLKYDTDHRSFSLKKYEEKHLGNETLIKSGEDISNDRRQVPDEASPNILRSHGAANKEPIISSQSHNKESSREWEEKISALEKDLAEKERLIILKEEGNKELKKK</sequence>
<accession>A0A2I1HH33</accession>
<proteinExistence type="predicted"/>
<dbReference type="VEuPathDB" id="FungiDB:RhiirA1_538269"/>
<evidence type="ECO:0000313" key="2">
    <source>
        <dbReference type="EMBL" id="PKY58185.1"/>
    </source>
</evidence>
<gene>
    <name evidence="2" type="ORF">RhiirA4_479880</name>
</gene>
<dbReference type="VEuPathDB" id="FungiDB:FUN_016163"/>
<name>A0A2I1HH33_9GLOM</name>
<reference evidence="2 3" key="1">
    <citation type="submission" date="2015-10" db="EMBL/GenBank/DDBJ databases">
        <title>Genome analyses suggest a sexual origin of heterokaryosis in a supposedly ancient asexual fungus.</title>
        <authorList>
            <person name="Ropars J."/>
            <person name="Sedzielewska K."/>
            <person name="Noel J."/>
            <person name="Charron P."/>
            <person name="Farinelli L."/>
            <person name="Marton T."/>
            <person name="Kruger M."/>
            <person name="Pelin A."/>
            <person name="Brachmann A."/>
            <person name="Corradi N."/>
        </authorList>
    </citation>
    <scope>NUCLEOTIDE SEQUENCE [LARGE SCALE GENOMIC DNA]</scope>
    <source>
        <strain evidence="2 3">A4</strain>
    </source>
</reference>
<comment type="caution">
    <text evidence="2">The sequence shown here is derived from an EMBL/GenBank/DDBJ whole genome shotgun (WGS) entry which is preliminary data.</text>
</comment>
<dbReference type="EMBL" id="LLXI01002888">
    <property type="protein sequence ID" value="PKY58185.1"/>
    <property type="molecule type" value="Genomic_DNA"/>
</dbReference>
<dbReference type="Proteomes" id="UP000234323">
    <property type="component" value="Unassembled WGS sequence"/>
</dbReference>
<keyword evidence="3" id="KW-1185">Reference proteome</keyword>
<dbReference type="AlphaFoldDB" id="A0A2I1HH33"/>
<organism evidence="2 3">
    <name type="scientific">Rhizophagus irregularis</name>
    <dbReference type="NCBI Taxonomy" id="588596"/>
    <lineage>
        <taxon>Eukaryota</taxon>
        <taxon>Fungi</taxon>
        <taxon>Fungi incertae sedis</taxon>
        <taxon>Mucoromycota</taxon>
        <taxon>Glomeromycotina</taxon>
        <taxon>Glomeromycetes</taxon>
        <taxon>Glomerales</taxon>
        <taxon>Glomeraceae</taxon>
        <taxon>Rhizophagus</taxon>
    </lineage>
</organism>
<protein>
    <submittedName>
        <fullName evidence="2">Uncharacterized protein</fullName>
    </submittedName>
</protein>
<evidence type="ECO:0000313" key="3">
    <source>
        <dbReference type="Proteomes" id="UP000234323"/>
    </source>
</evidence>
<feature type="compositionally biased region" description="Basic and acidic residues" evidence="1">
    <location>
        <begin position="65"/>
        <end position="77"/>
    </location>
</feature>
<feature type="region of interest" description="Disordered" evidence="1">
    <location>
        <begin position="60"/>
        <end position="110"/>
    </location>
</feature>